<protein>
    <submittedName>
        <fullName evidence="1">Solute carrier family 22 member 14</fullName>
    </submittedName>
</protein>
<gene>
    <name evidence="1" type="ORF">mRhiFer1_015419</name>
</gene>
<accession>A0A7J7UL21</accession>
<dbReference type="Proteomes" id="UP000585614">
    <property type="component" value="Unassembled WGS sequence"/>
</dbReference>
<organism evidence="1 2">
    <name type="scientific">Rhinolophus ferrumequinum</name>
    <name type="common">Greater horseshoe bat</name>
    <dbReference type="NCBI Taxonomy" id="59479"/>
    <lineage>
        <taxon>Eukaryota</taxon>
        <taxon>Metazoa</taxon>
        <taxon>Chordata</taxon>
        <taxon>Craniata</taxon>
        <taxon>Vertebrata</taxon>
        <taxon>Euteleostomi</taxon>
        <taxon>Mammalia</taxon>
        <taxon>Eutheria</taxon>
        <taxon>Laurasiatheria</taxon>
        <taxon>Chiroptera</taxon>
        <taxon>Yinpterochiroptera</taxon>
        <taxon>Rhinolophoidea</taxon>
        <taxon>Rhinolophidae</taxon>
        <taxon>Rhinolophinae</taxon>
        <taxon>Rhinolophus</taxon>
    </lineage>
</organism>
<dbReference type="AlphaFoldDB" id="A0A7J7UL21"/>
<evidence type="ECO:0000313" key="2">
    <source>
        <dbReference type="Proteomes" id="UP000585614"/>
    </source>
</evidence>
<dbReference type="EMBL" id="JACAGC010000016">
    <property type="protein sequence ID" value="KAF6313492.1"/>
    <property type="molecule type" value="Genomic_DNA"/>
</dbReference>
<evidence type="ECO:0000313" key="1">
    <source>
        <dbReference type="EMBL" id="KAF6313492.1"/>
    </source>
</evidence>
<sequence>MLTSEVWEVVSVQTELNPFFEQMTLLHMLKAMETKQDENFTNILNVVGSLAHSSGGWWPSPSSSTSCWPSSCLLTPSCSQPRSPVVTPAGY</sequence>
<proteinExistence type="predicted"/>
<comment type="caution">
    <text evidence="1">The sequence shown here is derived from an EMBL/GenBank/DDBJ whole genome shotgun (WGS) entry which is preliminary data.</text>
</comment>
<name>A0A7J7UL21_RHIFE</name>
<reference evidence="1 2" key="1">
    <citation type="journal article" date="2020" name="Nature">
        <title>Six reference-quality genomes reveal evolution of bat adaptations.</title>
        <authorList>
            <person name="Jebb D."/>
            <person name="Huang Z."/>
            <person name="Pippel M."/>
            <person name="Hughes G.M."/>
            <person name="Lavrichenko K."/>
            <person name="Devanna P."/>
            <person name="Winkler S."/>
            <person name="Jermiin L.S."/>
            <person name="Skirmuntt E.C."/>
            <person name="Katzourakis A."/>
            <person name="Burkitt-Gray L."/>
            <person name="Ray D.A."/>
            <person name="Sullivan K.A.M."/>
            <person name="Roscito J.G."/>
            <person name="Kirilenko B.M."/>
            <person name="Davalos L.M."/>
            <person name="Corthals A.P."/>
            <person name="Power M.L."/>
            <person name="Jones G."/>
            <person name="Ransome R.D."/>
            <person name="Dechmann D.K.N."/>
            <person name="Locatelli A.G."/>
            <person name="Puechmaille S.J."/>
            <person name="Fedrigo O."/>
            <person name="Jarvis E.D."/>
            <person name="Hiller M."/>
            <person name="Vernes S.C."/>
            <person name="Myers E.W."/>
            <person name="Teeling E.C."/>
        </authorList>
    </citation>
    <scope>NUCLEOTIDE SEQUENCE [LARGE SCALE GENOMIC DNA]</scope>
    <source>
        <strain evidence="1">MRhiFer1</strain>
        <tissue evidence="1">Lung</tissue>
    </source>
</reference>